<sequence>LLEQRDVLDVSGSRRLRVFYIVFPATVKACSQATLSGDPYGSPNWVKALAVGTPIYTVNRKNFYNICSTG</sequence>
<evidence type="ECO:0000313" key="1">
    <source>
        <dbReference type="EMBL" id="CAG8661692.1"/>
    </source>
</evidence>
<gene>
    <name evidence="1" type="ORF">DHETER_LOCUS9780</name>
</gene>
<keyword evidence="2" id="KW-1185">Reference proteome</keyword>
<dbReference type="EMBL" id="CAJVPU010017786">
    <property type="protein sequence ID" value="CAG8661692.1"/>
    <property type="molecule type" value="Genomic_DNA"/>
</dbReference>
<feature type="non-terminal residue" evidence="1">
    <location>
        <position position="70"/>
    </location>
</feature>
<reference evidence="1" key="1">
    <citation type="submission" date="2021-06" db="EMBL/GenBank/DDBJ databases">
        <authorList>
            <person name="Kallberg Y."/>
            <person name="Tangrot J."/>
            <person name="Rosling A."/>
        </authorList>
    </citation>
    <scope>NUCLEOTIDE SEQUENCE</scope>
    <source>
        <strain evidence="1">IL203A</strain>
    </source>
</reference>
<accession>A0ACA9NN62</accession>
<comment type="caution">
    <text evidence="1">The sequence shown here is derived from an EMBL/GenBank/DDBJ whole genome shotgun (WGS) entry which is preliminary data.</text>
</comment>
<evidence type="ECO:0000313" key="2">
    <source>
        <dbReference type="Proteomes" id="UP000789702"/>
    </source>
</evidence>
<dbReference type="Proteomes" id="UP000789702">
    <property type="component" value="Unassembled WGS sequence"/>
</dbReference>
<proteinExistence type="predicted"/>
<feature type="non-terminal residue" evidence="1">
    <location>
        <position position="1"/>
    </location>
</feature>
<name>A0ACA9NN62_9GLOM</name>
<protein>
    <submittedName>
        <fullName evidence="1">16606_t:CDS:1</fullName>
    </submittedName>
</protein>
<organism evidence="1 2">
    <name type="scientific">Dentiscutata heterogama</name>
    <dbReference type="NCBI Taxonomy" id="1316150"/>
    <lineage>
        <taxon>Eukaryota</taxon>
        <taxon>Fungi</taxon>
        <taxon>Fungi incertae sedis</taxon>
        <taxon>Mucoromycota</taxon>
        <taxon>Glomeromycotina</taxon>
        <taxon>Glomeromycetes</taxon>
        <taxon>Diversisporales</taxon>
        <taxon>Gigasporaceae</taxon>
        <taxon>Dentiscutata</taxon>
    </lineage>
</organism>